<protein>
    <submittedName>
        <fullName evidence="2">Glyoxalase</fullName>
    </submittedName>
</protein>
<dbReference type="Proteomes" id="UP000052068">
    <property type="component" value="Unassembled WGS sequence"/>
</dbReference>
<keyword evidence="3" id="KW-1185">Reference proteome</keyword>
<dbReference type="RefSeq" id="WP_045024937.1">
    <property type="nucleotide sequence ID" value="NZ_JWJH01000037.1"/>
</dbReference>
<evidence type="ECO:0000313" key="3">
    <source>
        <dbReference type="Proteomes" id="UP000052068"/>
    </source>
</evidence>
<dbReference type="EMBL" id="JWJH01000037">
    <property type="protein sequence ID" value="KJF65389.1"/>
    <property type="molecule type" value="Genomic_DNA"/>
</dbReference>
<reference evidence="2 3" key="1">
    <citation type="submission" date="2015-03" db="EMBL/GenBank/DDBJ databases">
        <title>Draft Genome Sequences of Agrobacterium nepotum Strain 39/7T (= CFBP 7436T = LMG 26435T) and Agrobacterium sp. Strain KFB 330 (= CFBP 8308 = LMG 28674).</title>
        <authorList>
            <person name="Kuzmanovic N."/>
            <person name="Pulawska J."/>
            <person name="Obradovic A."/>
        </authorList>
    </citation>
    <scope>NUCLEOTIDE SEQUENCE [LARGE SCALE GENOMIC DNA]</scope>
    <source>
        <strain evidence="2 3">39/7</strain>
    </source>
</reference>
<accession>A0ABR5CKK7</accession>
<name>A0ABR5CKK7_9HYPH</name>
<dbReference type="InterPro" id="IPR029068">
    <property type="entry name" value="Glyas_Bleomycin-R_OHBP_Dase"/>
</dbReference>
<gene>
    <name evidence="2" type="ORF">RS75_23390</name>
</gene>
<dbReference type="InterPro" id="IPR004360">
    <property type="entry name" value="Glyas_Fos-R_dOase_dom"/>
</dbReference>
<dbReference type="PROSITE" id="PS51819">
    <property type="entry name" value="VOC"/>
    <property type="match status" value="1"/>
</dbReference>
<comment type="caution">
    <text evidence="2">The sequence shown here is derived from an EMBL/GenBank/DDBJ whole genome shotgun (WGS) entry which is preliminary data.</text>
</comment>
<dbReference type="Gene3D" id="3.10.180.10">
    <property type="entry name" value="2,3-Dihydroxybiphenyl 1,2-Dioxygenase, domain 1"/>
    <property type="match status" value="1"/>
</dbReference>
<dbReference type="Pfam" id="PF00903">
    <property type="entry name" value="Glyoxalase"/>
    <property type="match status" value="1"/>
</dbReference>
<organism evidence="2 3">
    <name type="scientific">Rhizobium nepotum 39/7</name>
    <dbReference type="NCBI Taxonomy" id="1368418"/>
    <lineage>
        <taxon>Bacteria</taxon>
        <taxon>Pseudomonadati</taxon>
        <taxon>Pseudomonadota</taxon>
        <taxon>Alphaproteobacteria</taxon>
        <taxon>Hyphomicrobiales</taxon>
        <taxon>Rhizobiaceae</taxon>
        <taxon>Rhizobium/Agrobacterium group</taxon>
        <taxon>Rhizobium</taxon>
    </lineage>
</organism>
<evidence type="ECO:0000259" key="1">
    <source>
        <dbReference type="PROSITE" id="PS51819"/>
    </source>
</evidence>
<proteinExistence type="predicted"/>
<evidence type="ECO:0000313" key="2">
    <source>
        <dbReference type="EMBL" id="KJF65389.1"/>
    </source>
</evidence>
<feature type="domain" description="VOC" evidence="1">
    <location>
        <begin position="2"/>
        <end position="115"/>
    </location>
</feature>
<sequence>MAVKRIVANIATPDLAGAGVFYGEILGMTVAMDHGWIATYASPLETVAQISFAREGGSGTAVPNLSIEVDNFDEVHARILKAELPVEYGPINEIWGVRRLFLRDPFGRLVNILSHS</sequence>
<dbReference type="SUPFAM" id="SSF54593">
    <property type="entry name" value="Glyoxalase/Bleomycin resistance protein/Dihydroxybiphenyl dioxygenase"/>
    <property type="match status" value="1"/>
</dbReference>
<dbReference type="InterPro" id="IPR037523">
    <property type="entry name" value="VOC_core"/>
</dbReference>